<feature type="compositionally biased region" description="Basic and acidic residues" evidence="12">
    <location>
        <begin position="95"/>
        <end position="110"/>
    </location>
</feature>
<comment type="PTM">
    <text evidence="11">Upon Fe-S cluster removal intramolecular disulfide bonds are formed.</text>
</comment>
<evidence type="ECO:0000256" key="7">
    <source>
        <dbReference type="ARBA" id="ARBA00023015"/>
    </source>
</evidence>
<comment type="PTM">
    <text evidence="11">The Fe-S cluster can be nitrosylated by nitric oxide (NO).</text>
</comment>
<name>S4AXP0_9ACTN</name>
<dbReference type="GO" id="GO:0046872">
    <property type="term" value="F:metal ion binding"/>
    <property type="evidence" value="ECO:0007669"/>
    <property type="project" value="UniProtKB-KW"/>
</dbReference>
<dbReference type="AlphaFoldDB" id="S4AXP0"/>
<dbReference type="GO" id="GO:0051539">
    <property type="term" value="F:4 iron, 4 sulfur cluster binding"/>
    <property type="evidence" value="ECO:0007669"/>
    <property type="project" value="UniProtKB-UniRule"/>
</dbReference>
<dbReference type="GO" id="GO:0047134">
    <property type="term" value="F:protein-disulfide reductase [NAD(P)H] activity"/>
    <property type="evidence" value="ECO:0007669"/>
    <property type="project" value="TreeGrafter"/>
</dbReference>
<keyword evidence="10 11" id="KW-0804">Transcription</keyword>
<evidence type="ECO:0000256" key="5">
    <source>
        <dbReference type="ARBA" id="ARBA00023004"/>
    </source>
</evidence>
<feature type="binding site" evidence="11">
    <location>
        <position position="27"/>
    </location>
    <ligand>
        <name>[4Fe-4S] cluster</name>
        <dbReference type="ChEBI" id="CHEBI:49883"/>
    </ligand>
</feature>
<dbReference type="EMBL" id="AOPZ01000027">
    <property type="protein sequence ID" value="EPH46177.1"/>
    <property type="molecule type" value="Genomic_DNA"/>
</dbReference>
<evidence type="ECO:0000256" key="1">
    <source>
        <dbReference type="ARBA" id="ARBA00004496"/>
    </source>
</evidence>
<dbReference type="Pfam" id="PF02467">
    <property type="entry name" value="Whib"/>
    <property type="match status" value="1"/>
</dbReference>
<dbReference type="GO" id="GO:0035731">
    <property type="term" value="F:dinitrosyl-iron complex binding"/>
    <property type="evidence" value="ECO:0007669"/>
    <property type="project" value="UniProtKB-UniRule"/>
</dbReference>
<evidence type="ECO:0000256" key="11">
    <source>
        <dbReference type="HAMAP-Rule" id="MF_01479"/>
    </source>
</evidence>
<comment type="caution">
    <text evidence="14">The sequence shown here is derived from an EMBL/GenBank/DDBJ whole genome shotgun (WGS) entry which is preliminary data.</text>
</comment>
<dbReference type="HAMAP" id="MF_01479">
    <property type="entry name" value="WhiB"/>
    <property type="match status" value="1"/>
</dbReference>
<keyword evidence="6 11" id="KW-0411">Iron-sulfur</keyword>
<keyword evidence="15" id="KW-1185">Reference proteome</keyword>
<evidence type="ECO:0000313" key="14">
    <source>
        <dbReference type="EMBL" id="EPH46177.1"/>
    </source>
</evidence>
<gene>
    <name evidence="11" type="primary">whiB</name>
    <name evidence="14" type="ORF">STRAU_0785</name>
</gene>
<keyword evidence="5 11" id="KW-0408">Iron</keyword>
<evidence type="ECO:0000256" key="3">
    <source>
        <dbReference type="ARBA" id="ARBA00022485"/>
    </source>
</evidence>
<feature type="binding site" evidence="11">
    <location>
        <position position="58"/>
    </location>
    <ligand>
        <name>[4Fe-4S] cluster</name>
        <dbReference type="ChEBI" id="CHEBI:49883"/>
    </ligand>
</feature>
<feature type="binding site" evidence="11">
    <location>
        <position position="55"/>
    </location>
    <ligand>
        <name>[4Fe-4S] cluster</name>
        <dbReference type="ChEBI" id="CHEBI:49883"/>
    </ligand>
</feature>
<comment type="subcellular location">
    <subcellularLocation>
        <location evidence="1 11">Cytoplasm</location>
    </subcellularLocation>
</comment>
<evidence type="ECO:0000256" key="10">
    <source>
        <dbReference type="ARBA" id="ARBA00023163"/>
    </source>
</evidence>
<keyword evidence="7 11" id="KW-0805">Transcription regulation</keyword>
<dbReference type="GO" id="GO:0005737">
    <property type="term" value="C:cytoplasm"/>
    <property type="evidence" value="ECO:0007669"/>
    <property type="project" value="UniProtKB-SubCell"/>
</dbReference>
<evidence type="ECO:0000259" key="13">
    <source>
        <dbReference type="PROSITE" id="PS51674"/>
    </source>
</evidence>
<evidence type="ECO:0000256" key="2">
    <source>
        <dbReference type="ARBA" id="ARBA00006597"/>
    </source>
</evidence>
<sequence>MPAPAPGTRRRMDEVPLRQEWIQRAACADEDPDLFFPVGSTGPAERDQEEAKRVCERCPVARQCLTYALRSGQTSGVWGGKDEGELAKLRRKRRGAADREPVGQEIRRAG</sequence>
<comment type="cofactor">
    <cofactor evidence="11">
        <name>[4Fe-4S] cluster</name>
        <dbReference type="ChEBI" id="CHEBI:49883"/>
    </cofactor>
    <text evidence="11">Binds 1 [4Fe-4S] cluster per subunit. Following nitrosylation of the [4Fe-4S] cluster binds 1 [4Fe-8(NO)] cluster per subunit.</text>
</comment>
<evidence type="ECO:0000313" key="15">
    <source>
        <dbReference type="Proteomes" id="UP000014629"/>
    </source>
</evidence>
<dbReference type="Proteomes" id="UP000014629">
    <property type="component" value="Unassembled WGS sequence"/>
</dbReference>
<feature type="binding site" evidence="11">
    <location>
        <position position="64"/>
    </location>
    <ligand>
        <name>[4Fe-4S] cluster</name>
        <dbReference type="ChEBI" id="CHEBI:49883"/>
    </ligand>
</feature>
<comment type="similarity">
    <text evidence="2 11">Belongs to the WhiB family.</text>
</comment>
<protein>
    <recommendedName>
        <fullName evidence="11">Transcriptional regulator WhiB</fullName>
    </recommendedName>
</protein>
<dbReference type="GO" id="GO:0045454">
    <property type="term" value="P:cell redox homeostasis"/>
    <property type="evidence" value="ECO:0007669"/>
    <property type="project" value="TreeGrafter"/>
</dbReference>
<accession>S4AXP0</accession>
<keyword evidence="9 11" id="KW-1015">Disulfide bond</keyword>
<evidence type="ECO:0000256" key="9">
    <source>
        <dbReference type="ARBA" id="ARBA00023157"/>
    </source>
</evidence>
<dbReference type="GO" id="GO:0003677">
    <property type="term" value="F:DNA binding"/>
    <property type="evidence" value="ECO:0007669"/>
    <property type="project" value="UniProtKB-UniRule"/>
</dbReference>
<keyword evidence="4 11" id="KW-0479">Metal-binding</keyword>
<dbReference type="GO" id="GO:0045892">
    <property type="term" value="P:negative regulation of DNA-templated transcription"/>
    <property type="evidence" value="ECO:0007669"/>
    <property type="project" value="TreeGrafter"/>
</dbReference>
<evidence type="ECO:0000256" key="12">
    <source>
        <dbReference type="SAM" id="MobiDB-lite"/>
    </source>
</evidence>
<feature type="domain" description="4Fe-4S Wbl-type" evidence="13">
    <location>
        <begin position="26"/>
        <end position="88"/>
    </location>
</feature>
<keyword evidence="3 11" id="KW-0004">4Fe-4S</keyword>
<dbReference type="PROSITE" id="PS51674">
    <property type="entry name" value="4FE4S_WBL"/>
    <property type="match status" value="1"/>
</dbReference>
<evidence type="ECO:0000256" key="4">
    <source>
        <dbReference type="ARBA" id="ARBA00022723"/>
    </source>
</evidence>
<evidence type="ECO:0000256" key="6">
    <source>
        <dbReference type="ARBA" id="ARBA00023014"/>
    </source>
</evidence>
<keyword evidence="11" id="KW-0963">Cytoplasm</keyword>
<dbReference type="PANTHER" id="PTHR38839:SF6">
    <property type="entry name" value="TRANSCRIPTIONAL REGULATOR WHIB1"/>
    <property type="match status" value="1"/>
</dbReference>
<dbReference type="PANTHER" id="PTHR38839">
    <property type="entry name" value="TRANSCRIPTIONAL REGULATOR WHID-RELATED"/>
    <property type="match status" value="1"/>
</dbReference>
<feature type="region of interest" description="Disordered" evidence="12">
    <location>
        <begin position="90"/>
        <end position="110"/>
    </location>
</feature>
<proteinExistence type="inferred from homology"/>
<reference evidence="14 15" key="1">
    <citation type="submission" date="2013-02" db="EMBL/GenBank/DDBJ databases">
        <title>Draft Genome Sequence of Streptomyces aurantiacus, Which Produces Setomimycin.</title>
        <authorList>
            <person name="Gruening B.A."/>
            <person name="Praeg A."/>
            <person name="Erxleben A."/>
            <person name="Guenther S."/>
            <person name="Mueller M."/>
        </authorList>
    </citation>
    <scope>NUCLEOTIDE SEQUENCE [LARGE SCALE GENOMIC DNA]</scope>
    <source>
        <strain evidence="14 15">JA 4570</strain>
    </source>
</reference>
<evidence type="ECO:0000256" key="8">
    <source>
        <dbReference type="ARBA" id="ARBA00023125"/>
    </source>
</evidence>
<keyword evidence="8 11" id="KW-0238">DNA-binding</keyword>
<comment type="function">
    <text evidence="11">Acts as a transcriptional regulator. Probably redox-responsive. The apo- but not holo-form probably binds DNA.</text>
</comment>
<dbReference type="InterPro" id="IPR034768">
    <property type="entry name" value="4FE4S_WBL"/>
</dbReference>
<dbReference type="InterPro" id="IPR003482">
    <property type="entry name" value="Whib"/>
</dbReference>
<organism evidence="14 15">
    <name type="scientific">Streptomyces aurantiacus JA 4570</name>
    <dbReference type="NCBI Taxonomy" id="1286094"/>
    <lineage>
        <taxon>Bacteria</taxon>
        <taxon>Bacillati</taxon>
        <taxon>Actinomycetota</taxon>
        <taxon>Actinomycetes</taxon>
        <taxon>Kitasatosporales</taxon>
        <taxon>Streptomycetaceae</taxon>
        <taxon>Streptomyces</taxon>
        <taxon>Streptomyces aurantiacus group</taxon>
    </lineage>
</organism>